<comment type="caution">
    <text evidence="9">The sequence shown here is derived from an EMBL/GenBank/DDBJ whole genome shotgun (WGS) entry which is preliminary data.</text>
</comment>
<feature type="domain" description="Anti-sigma-28 factor FlgM C-terminal" evidence="8">
    <location>
        <begin position="57"/>
        <end position="111"/>
    </location>
</feature>
<evidence type="ECO:0000259" key="8">
    <source>
        <dbReference type="Pfam" id="PF04316"/>
    </source>
</evidence>
<feature type="region of interest" description="Disordered" evidence="7">
    <location>
        <begin position="40"/>
        <end position="61"/>
    </location>
</feature>
<accession>A0A226C0V1</accession>
<dbReference type="Proteomes" id="UP000214588">
    <property type="component" value="Unassembled WGS sequence"/>
</dbReference>
<dbReference type="GO" id="GO:0044781">
    <property type="term" value="P:bacterial-type flagellum organization"/>
    <property type="evidence" value="ECO:0007669"/>
    <property type="project" value="UniProtKB-KW"/>
</dbReference>
<evidence type="ECO:0000256" key="7">
    <source>
        <dbReference type="SAM" id="MobiDB-lite"/>
    </source>
</evidence>
<dbReference type="GO" id="GO:0045892">
    <property type="term" value="P:negative regulation of DNA-templated transcription"/>
    <property type="evidence" value="ECO:0007669"/>
    <property type="project" value="InterPro"/>
</dbReference>
<evidence type="ECO:0000313" key="9">
    <source>
        <dbReference type="EMBL" id="OWZ84856.1"/>
    </source>
</evidence>
<evidence type="ECO:0000256" key="5">
    <source>
        <dbReference type="ARBA" id="ARBA00023015"/>
    </source>
</evidence>
<dbReference type="EMBL" id="NIQC01000001">
    <property type="protein sequence ID" value="OWZ84856.1"/>
    <property type="molecule type" value="Genomic_DNA"/>
</dbReference>
<evidence type="ECO:0000256" key="2">
    <source>
        <dbReference type="ARBA" id="ARBA00017823"/>
    </source>
</evidence>
<reference evidence="9 10" key="1">
    <citation type="submission" date="2017-06" db="EMBL/GenBank/DDBJ databases">
        <title>Draft Genome Sequence of Natranaerobius trueperi halophilic, alkalithermophilic bacteria from soda lakes.</title>
        <authorList>
            <person name="Zhao B."/>
        </authorList>
    </citation>
    <scope>NUCLEOTIDE SEQUENCE [LARGE SCALE GENOMIC DNA]</scope>
    <source>
        <strain evidence="9 10">DSM 18760</strain>
    </source>
</reference>
<proteinExistence type="inferred from homology"/>
<evidence type="ECO:0000256" key="3">
    <source>
        <dbReference type="ARBA" id="ARBA00022491"/>
    </source>
</evidence>
<evidence type="ECO:0000313" key="10">
    <source>
        <dbReference type="Proteomes" id="UP000214588"/>
    </source>
</evidence>
<evidence type="ECO:0000256" key="1">
    <source>
        <dbReference type="ARBA" id="ARBA00005322"/>
    </source>
</evidence>
<dbReference type="SUPFAM" id="SSF101498">
    <property type="entry name" value="Anti-sigma factor FlgM"/>
    <property type="match status" value="1"/>
</dbReference>
<dbReference type="InterPro" id="IPR007412">
    <property type="entry name" value="FlgM"/>
</dbReference>
<evidence type="ECO:0000256" key="6">
    <source>
        <dbReference type="ARBA" id="ARBA00023163"/>
    </source>
</evidence>
<keyword evidence="9" id="KW-0966">Cell projection</keyword>
<dbReference type="InterPro" id="IPR031316">
    <property type="entry name" value="FlgM_C"/>
</dbReference>
<organism evidence="9 10">
    <name type="scientific">Natranaerobius trueperi</name>
    <dbReference type="NCBI Taxonomy" id="759412"/>
    <lineage>
        <taxon>Bacteria</taxon>
        <taxon>Bacillati</taxon>
        <taxon>Bacillota</taxon>
        <taxon>Clostridia</taxon>
        <taxon>Natranaerobiales</taxon>
        <taxon>Natranaerobiaceae</taxon>
        <taxon>Natranaerobius</taxon>
    </lineage>
</organism>
<evidence type="ECO:0000256" key="4">
    <source>
        <dbReference type="ARBA" id="ARBA00022795"/>
    </source>
</evidence>
<sequence>MRAFLALTTHFGVSTMNRISGNYNQFLKAYQKNISKVEKTSKVENNEKSNSSSKKRDALELTGVSREIKSARNEISKLDEKQSDRINELKQSISEGNYDVSGKEIADKMLQQGSFDREV</sequence>
<keyword evidence="9" id="KW-0282">Flagellum</keyword>
<keyword evidence="6" id="KW-0804">Transcription</keyword>
<dbReference type="NCBIfam" id="TIGR03824">
    <property type="entry name" value="FlgM_jcvi"/>
    <property type="match status" value="1"/>
</dbReference>
<keyword evidence="5" id="KW-0805">Transcription regulation</keyword>
<keyword evidence="10" id="KW-1185">Reference proteome</keyword>
<gene>
    <name evidence="9" type="primary">flgM</name>
    <name evidence="9" type="ORF">CDO51_00160</name>
</gene>
<protein>
    <recommendedName>
        <fullName evidence="2">Negative regulator of flagellin synthesis</fullName>
    </recommendedName>
</protein>
<comment type="similarity">
    <text evidence="1">Belongs to the FlgM family.</text>
</comment>
<dbReference type="InterPro" id="IPR035890">
    <property type="entry name" value="Anti-sigma-28_factor_FlgM_sf"/>
</dbReference>
<keyword evidence="9" id="KW-0969">Cilium</keyword>
<keyword evidence="3" id="KW-0678">Repressor</keyword>
<dbReference type="AlphaFoldDB" id="A0A226C0V1"/>
<name>A0A226C0V1_9FIRM</name>
<dbReference type="Pfam" id="PF04316">
    <property type="entry name" value="FlgM"/>
    <property type="match status" value="1"/>
</dbReference>
<keyword evidence="4" id="KW-1005">Bacterial flagellum biogenesis</keyword>